<accession>A0A150KK95</accession>
<dbReference type="Proteomes" id="UP000075666">
    <property type="component" value="Unassembled WGS sequence"/>
</dbReference>
<dbReference type="AlphaFoldDB" id="A0A150KK95"/>
<sequence>MYLHVGEDVMVRADEIIAIIDKGSVNQSVIMQEFFQSKKKGMINLSKGKFKSLVITDHQHYLSPLSSSTLLKRLN</sequence>
<dbReference type="STRING" id="46224.B4102_0003"/>
<dbReference type="KEGG" id="hspo:JGZ69_07575"/>
<dbReference type="InterPro" id="IPR007169">
    <property type="entry name" value="RemA-like"/>
</dbReference>
<dbReference type="PATRIC" id="fig|46224.3.peg.1501"/>
<dbReference type="EMBL" id="CP066701">
    <property type="protein sequence ID" value="QQX26673.1"/>
    <property type="molecule type" value="Genomic_DNA"/>
</dbReference>
<evidence type="ECO:0000313" key="3">
    <source>
        <dbReference type="Proteomes" id="UP000075666"/>
    </source>
</evidence>
<reference evidence="2 4" key="2">
    <citation type="submission" date="2020-12" db="EMBL/GenBank/DDBJ databases">
        <title>Taxonomic evaluation of the Bacillus sporothermodurans group of bacteria based on whole genome sequences.</title>
        <authorList>
            <person name="Fiedler G."/>
            <person name="Herbstmann A.-D."/>
            <person name="Doll E."/>
            <person name="Wenning M."/>
            <person name="Brinks E."/>
            <person name="Kabisch J."/>
            <person name="Breitenwieser F."/>
            <person name="Lappann M."/>
            <person name="Boehnlein C."/>
            <person name="Franz C."/>
        </authorList>
    </citation>
    <scope>NUCLEOTIDE SEQUENCE [LARGE SCALE GENOMIC DNA]</scope>
    <source>
        <strain evidence="2 4">DSM 10599</strain>
    </source>
</reference>
<gene>
    <name evidence="1" type="ORF">B4102_0003</name>
    <name evidence="2" type="ORF">JGZ69_07575</name>
</gene>
<evidence type="ECO:0000313" key="1">
    <source>
        <dbReference type="EMBL" id="KYC86257.1"/>
    </source>
</evidence>
<keyword evidence="3" id="KW-1185">Reference proteome</keyword>
<protein>
    <submittedName>
        <fullName evidence="2">DUF370 domain-containing protein</fullName>
    </submittedName>
</protein>
<organism evidence="1 3">
    <name type="scientific">Heyndrickxia sporothermodurans</name>
    <dbReference type="NCBI Taxonomy" id="46224"/>
    <lineage>
        <taxon>Bacteria</taxon>
        <taxon>Bacillati</taxon>
        <taxon>Bacillota</taxon>
        <taxon>Bacilli</taxon>
        <taxon>Bacillales</taxon>
        <taxon>Bacillaceae</taxon>
        <taxon>Heyndrickxia</taxon>
    </lineage>
</organism>
<evidence type="ECO:0000313" key="2">
    <source>
        <dbReference type="EMBL" id="QQX26673.1"/>
    </source>
</evidence>
<dbReference type="NCBIfam" id="NF046065">
    <property type="entry name" value="MtxRegRemB"/>
    <property type="match status" value="1"/>
</dbReference>
<dbReference type="EMBL" id="LQYN01000155">
    <property type="protein sequence ID" value="KYC86257.1"/>
    <property type="molecule type" value="Genomic_DNA"/>
</dbReference>
<dbReference type="Proteomes" id="UP000595512">
    <property type="component" value="Chromosome"/>
</dbReference>
<dbReference type="OrthoDB" id="9811390at2"/>
<dbReference type="RefSeq" id="WP_066235794.1">
    <property type="nucleotide sequence ID" value="NZ_CP066701.1"/>
</dbReference>
<dbReference type="Pfam" id="PF04025">
    <property type="entry name" value="RemA-like"/>
    <property type="match status" value="1"/>
</dbReference>
<proteinExistence type="predicted"/>
<evidence type="ECO:0000313" key="4">
    <source>
        <dbReference type="Proteomes" id="UP000595512"/>
    </source>
</evidence>
<name>A0A150KK95_9BACI</name>
<reference evidence="1 3" key="1">
    <citation type="submission" date="2016-01" db="EMBL/GenBank/DDBJ databases">
        <title>Genome Sequences of Twelve Sporeforming Bacillus Species Isolated from Foods.</title>
        <authorList>
            <person name="Berendsen E.M."/>
            <person name="Wells-Bennik M.H."/>
            <person name="Krawcyk A.O."/>
            <person name="De Jong A."/>
            <person name="Holsappel S."/>
            <person name="Eijlander R.T."/>
            <person name="Kuipers O.P."/>
        </authorList>
    </citation>
    <scope>NUCLEOTIDE SEQUENCE [LARGE SCALE GENOMIC DNA]</scope>
    <source>
        <strain evidence="1 3">B4102</strain>
    </source>
</reference>
<dbReference type="GeneID" id="62499498"/>